<evidence type="ECO:0000256" key="9">
    <source>
        <dbReference type="ARBA" id="ARBA00061644"/>
    </source>
</evidence>
<feature type="region of interest" description="Disordered" evidence="10">
    <location>
        <begin position="1"/>
        <end position="92"/>
    </location>
</feature>
<dbReference type="PROSITE" id="PS50893">
    <property type="entry name" value="ABC_TRANSPORTER_2"/>
    <property type="match status" value="1"/>
</dbReference>
<dbReference type="SMART" id="SM00382">
    <property type="entry name" value="AAA"/>
    <property type="match status" value="1"/>
</dbReference>
<keyword evidence="6" id="KW-0067">ATP-binding</keyword>
<feature type="transmembrane region" description="Helical" evidence="11">
    <location>
        <begin position="115"/>
        <end position="135"/>
    </location>
</feature>
<dbReference type="EMBL" id="VLKE01000001">
    <property type="protein sequence ID" value="TWH66478.1"/>
    <property type="molecule type" value="Genomic_DNA"/>
</dbReference>
<reference evidence="14 15" key="1">
    <citation type="submission" date="2019-07" db="EMBL/GenBank/DDBJ databases">
        <title>R&amp;d 2014.</title>
        <authorList>
            <person name="Klenk H.-P."/>
        </authorList>
    </citation>
    <scope>NUCLEOTIDE SEQUENCE [LARGE SCALE GENOMIC DNA]</scope>
    <source>
        <strain evidence="14 15">DSM 43868</strain>
    </source>
</reference>
<sequence length="677" mass="71843">MTTAGPRRPGAEPAGERDGERAGGTDSEPVGGTDGERAGGTGGGDGRADGGSAGAPVDDPDGRADWDVERWRGRAVDPEADRSRAEEGTPEAVARLRARSRVLLRDLLRPHRRRIAAAVGLLLAQNAAAMSGPYLVMLGIDRAIGPLRSGDARPLAAVAAAFAGAALTEYAARRGLLTLSARIGQAVLLELRERVYAHFLRLSVGFHERYTSGRMVSRLTSDLDSIAELVDGGVDSLVLAVLSILSVAAVLLWLDPPLAAVTLLAFPFLLWLSRWFARASAGAYRRTREAVALVIVHFVESLRGIRAVQAYRREARNQRIFEAVNDDYRRASLTAFRLIATYSPGIKVIGNVTVAAVLGYGGARVLAGGAEVGVLAAFLLYLRRFFEPMQELSQFYNSLQSATAALEKLAGVLDERPAVAEPASPLPLPAGSGRGAVEFRSVSFGYRAGAPILSALDLTVPAGQTVALVGPTGAGKSTIAKLLARFHDPDAGTVTLDGVDLRDLADADLRRAVVLVTQENHLFSGTVAENIRFGRPGADDAAVEAAARAIGAHDFIAALPDGYDTEVHRRGGRLSAGQRQLVAFARAFLADPRVLVLDEATSSLDVPTERLVQRALGTVLRDRTALVIAHRLSTVETADRVLVLDGGRIVEDGPPARLVAGGGRYAALHRQWRDSLV</sequence>
<protein>
    <submittedName>
        <fullName evidence="14">ABC-type multidrug transport system fused ATPase/permease subunit</fullName>
    </submittedName>
</protein>
<keyword evidence="4 11" id="KW-0812">Transmembrane</keyword>
<accession>A0A562I6T2</accession>
<dbReference type="InterPro" id="IPR003593">
    <property type="entry name" value="AAA+_ATPase"/>
</dbReference>
<dbReference type="GO" id="GO:0005524">
    <property type="term" value="F:ATP binding"/>
    <property type="evidence" value="ECO:0007669"/>
    <property type="project" value="UniProtKB-KW"/>
</dbReference>
<keyword evidence="15" id="KW-1185">Reference proteome</keyword>
<dbReference type="InterPro" id="IPR036640">
    <property type="entry name" value="ABC1_TM_sf"/>
</dbReference>
<evidence type="ECO:0000256" key="5">
    <source>
        <dbReference type="ARBA" id="ARBA00022741"/>
    </source>
</evidence>
<evidence type="ECO:0000256" key="2">
    <source>
        <dbReference type="ARBA" id="ARBA00022448"/>
    </source>
</evidence>
<evidence type="ECO:0000256" key="6">
    <source>
        <dbReference type="ARBA" id="ARBA00022840"/>
    </source>
</evidence>
<evidence type="ECO:0000256" key="7">
    <source>
        <dbReference type="ARBA" id="ARBA00022989"/>
    </source>
</evidence>
<dbReference type="InterPro" id="IPR027417">
    <property type="entry name" value="P-loop_NTPase"/>
</dbReference>
<feature type="transmembrane region" description="Helical" evidence="11">
    <location>
        <begin position="260"/>
        <end position="277"/>
    </location>
</feature>
<evidence type="ECO:0000313" key="15">
    <source>
        <dbReference type="Proteomes" id="UP000319825"/>
    </source>
</evidence>
<proteinExistence type="inferred from homology"/>
<evidence type="ECO:0000256" key="8">
    <source>
        <dbReference type="ARBA" id="ARBA00023136"/>
    </source>
</evidence>
<evidence type="ECO:0000259" key="12">
    <source>
        <dbReference type="PROSITE" id="PS50893"/>
    </source>
</evidence>
<evidence type="ECO:0000259" key="13">
    <source>
        <dbReference type="PROSITE" id="PS50929"/>
    </source>
</evidence>
<evidence type="ECO:0000256" key="4">
    <source>
        <dbReference type="ARBA" id="ARBA00022692"/>
    </source>
</evidence>
<organism evidence="14 15">
    <name type="scientific">Micromonospora olivasterospora</name>
    <dbReference type="NCBI Taxonomy" id="1880"/>
    <lineage>
        <taxon>Bacteria</taxon>
        <taxon>Bacillati</taxon>
        <taxon>Actinomycetota</taxon>
        <taxon>Actinomycetes</taxon>
        <taxon>Micromonosporales</taxon>
        <taxon>Micromonosporaceae</taxon>
        <taxon>Micromonospora</taxon>
    </lineage>
</organism>
<dbReference type="Gene3D" id="3.40.50.300">
    <property type="entry name" value="P-loop containing nucleotide triphosphate hydrolases"/>
    <property type="match status" value="1"/>
</dbReference>
<dbReference type="GO" id="GO:0016887">
    <property type="term" value="F:ATP hydrolysis activity"/>
    <property type="evidence" value="ECO:0007669"/>
    <property type="project" value="InterPro"/>
</dbReference>
<keyword evidence="2" id="KW-0813">Transport</keyword>
<feature type="transmembrane region" description="Helical" evidence="11">
    <location>
        <begin position="237"/>
        <end position="254"/>
    </location>
</feature>
<keyword evidence="7 11" id="KW-1133">Transmembrane helix</keyword>
<evidence type="ECO:0000256" key="10">
    <source>
        <dbReference type="SAM" id="MobiDB-lite"/>
    </source>
</evidence>
<feature type="compositionally biased region" description="Gly residues" evidence="10">
    <location>
        <begin position="38"/>
        <end position="53"/>
    </location>
</feature>
<dbReference type="PROSITE" id="PS00211">
    <property type="entry name" value="ABC_TRANSPORTER_1"/>
    <property type="match status" value="1"/>
</dbReference>
<evidence type="ECO:0000256" key="11">
    <source>
        <dbReference type="SAM" id="Phobius"/>
    </source>
</evidence>
<dbReference type="PROSITE" id="PS50929">
    <property type="entry name" value="ABC_TM1F"/>
    <property type="match status" value="1"/>
</dbReference>
<dbReference type="AlphaFoldDB" id="A0A562I6T2"/>
<dbReference type="PANTHER" id="PTHR43394">
    <property type="entry name" value="ATP-DEPENDENT PERMEASE MDL1, MITOCHONDRIAL"/>
    <property type="match status" value="1"/>
</dbReference>
<gene>
    <name evidence="14" type="ORF">JD77_01432</name>
</gene>
<dbReference type="InterPro" id="IPR017871">
    <property type="entry name" value="ABC_transporter-like_CS"/>
</dbReference>
<evidence type="ECO:0000313" key="14">
    <source>
        <dbReference type="EMBL" id="TWH66478.1"/>
    </source>
</evidence>
<comment type="caution">
    <text evidence="14">The sequence shown here is derived from an EMBL/GenBank/DDBJ whole genome shotgun (WGS) entry which is preliminary data.</text>
</comment>
<dbReference type="Proteomes" id="UP000319825">
    <property type="component" value="Unassembled WGS sequence"/>
</dbReference>
<dbReference type="FunFam" id="3.40.50.300:FF:000299">
    <property type="entry name" value="ABC transporter ATP-binding protein/permease"/>
    <property type="match status" value="1"/>
</dbReference>
<comment type="similarity">
    <text evidence="9">Belongs to the ABC transporter superfamily. Lipid exporter (TC 3.A.1.106) family.</text>
</comment>
<keyword evidence="8 11" id="KW-0472">Membrane</keyword>
<feature type="compositionally biased region" description="Basic and acidic residues" evidence="10">
    <location>
        <begin position="60"/>
        <end position="87"/>
    </location>
</feature>
<evidence type="ECO:0000256" key="3">
    <source>
        <dbReference type="ARBA" id="ARBA00022475"/>
    </source>
</evidence>
<feature type="domain" description="ABC transporter" evidence="12">
    <location>
        <begin position="437"/>
        <end position="671"/>
    </location>
</feature>
<feature type="compositionally biased region" description="Basic and acidic residues" evidence="10">
    <location>
        <begin position="14"/>
        <end position="23"/>
    </location>
</feature>
<dbReference type="InterPro" id="IPR011527">
    <property type="entry name" value="ABC1_TM_dom"/>
</dbReference>
<dbReference type="CDD" id="cd18546">
    <property type="entry name" value="ABC_6TM_Rv0194_D2_like"/>
    <property type="match status" value="1"/>
</dbReference>
<feature type="domain" description="ABC transmembrane type-1" evidence="13">
    <location>
        <begin position="116"/>
        <end position="401"/>
    </location>
</feature>
<keyword evidence="3" id="KW-1003">Cell membrane</keyword>
<dbReference type="GO" id="GO:0005886">
    <property type="term" value="C:plasma membrane"/>
    <property type="evidence" value="ECO:0007669"/>
    <property type="project" value="UniProtKB-SubCell"/>
</dbReference>
<feature type="transmembrane region" description="Helical" evidence="11">
    <location>
        <begin position="365"/>
        <end position="382"/>
    </location>
</feature>
<feature type="transmembrane region" description="Helical" evidence="11">
    <location>
        <begin position="155"/>
        <end position="172"/>
    </location>
</feature>
<dbReference type="SUPFAM" id="SSF90123">
    <property type="entry name" value="ABC transporter transmembrane region"/>
    <property type="match status" value="1"/>
</dbReference>
<dbReference type="Gene3D" id="1.20.1560.10">
    <property type="entry name" value="ABC transporter type 1, transmembrane domain"/>
    <property type="match status" value="1"/>
</dbReference>
<dbReference type="PANTHER" id="PTHR43394:SF1">
    <property type="entry name" value="ATP-BINDING CASSETTE SUB-FAMILY B MEMBER 10, MITOCHONDRIAL"/>
    <property type="match status" value="1"/>
</dbReference>
<evidence type="ECO:0000256" key="1">
    <source>
        <dbReference type="ARBA" id="ARBA00004651"/>
    </source>
</evidence>
<name>A0A562I6T2_MICOL</name>
<dbReference type="InterPro" id="IPR003439">
    <property type="entry name" value="ABC_transporter-like_ATP-bd"/>
</dbReference>
<dbReference type="GO" id="GO:0015421">
    <property type="term" value="F:ABC-type oligopeptide transporter activity"/>
    <property type="evidence" value="ECO:0007669"/>
    <property type="project" value="TreeGrafter"/>
</dbReference>
<keyword evidence="5" id="KW-0547">Nucleotide-binding</keyword>
<dbReference type="SUPFAM" id="SSF52540">
    <property type="entry name" value="P-loop containing nucleoside triphosphate hydrolases"/>
    <property type="match status" value="1"/>
</dbReference>
<dbReference type="InterPro" id="IPR039421">
    <property type="entry name" value="Type_1_exporter"/>
</dbReference>
<dbReference type="Pfam" id="PF00005">
    <property type="entry name" value="ABC_tran"/>
    <property type="match status" value="1"/>
</dbReference>
<comment type="subcellular location">
    <subcellularLocation>
        <location evidence="1">Cell membrane</location>
        <topology evidence="1">Multi-pass membrane protein</topology>
    </subcellularLocation>
</comment>
<dbReference type="Pfam" id="PF00664">
    <property type="entry name" value="ABC_membrane"/>
    <property type="match status" value="1"/>
</dbReference>